<reference evidence="2" key="1">
    <citation type="submission" date="2021-02" db="EMBL/GenBank/DDBJ databases">
        <authorList>
            <person name="Dougan E. K."/>
            <person name="Rhodes N."/>
            <person name="Thang M."/>
            <person name="Chan C."/>
        </authorList>
    </citation>
    <scope>NUCLEOTIDE SEQUENCE</scope>
</reference>
<dbReference type="EMBL" id="CAJNNV010010020">
    <property type="protein sequence ID" value="CAE8598090.1"/>
    <property type="molecule type" value="Genomic_DNA"/>
</dbReference>
<dbReference type="Proteomes" id="UP000654075">
    <property type="component" value="Unassembled WGS sequence"/>
</dbReference>
<keyword evidence="3" id="KW-1185">Reference proteome</keyword>
<evidence type="ECO:0000313" key="2">
    <source>
        <dbReference type="EMBL" id="CAE8598090.1"/>
    </source>
</evidence>
<sequence length="335" mass="36089">MTFSDGIAMTRQPFCCKSLCNSFRRRGLLFRSLLWAALLHFLGWWDAAGRAKQTLTAAALPLSRVPRLRFGRPGSVPTLDCLAGPGAPPGLRLSTLPPAAVERALQELQSTAMLGAKVAGPQTAELGRSYYEAQARYGAALKGVLLSADKLKLKLTHPVFTLDQLPGCTALLQMCVSAFQLEGRDVGRANGLARHYVPGIGLPRHIDDPIMFDGPVLAVILQGGSAESTDGLRLCELDSNANVVVAETQGASLRAEPGFRVDEYPGLAVCLEGAARYQFAHQVPAVASPRLSLTWRWFSEDFLERLDQLEGMATPPTAKRKLVGAPSRSTDTIPN</sequence>
<dbReference type="OrthoDB" id="432359at2759"/>
<feature type="region of interest" description="Disordered" evidence="1">
    <location>
        <begin position="314"/>
        <end position="335"/>
    </location>
</feature>
<gene>
    <name evidence="2" type="ORF">PGLA1383_LOCUS16504</name>
</gene>
<dbReference type="AlphaFoldDB" id="A0A813EK87"/>
<proteinExistence type="predicted"/>
<protein>
    <submittedName>
        <fullName evidence="2">Uncharacterized protein</fullName>
    </submittedName>
</protein>
<organism evidence="2 3">
    <name type="scientific">Polarella glacialis</name>
    <name type="common">Dinoflagellate</name>
    <dbReference type="NCBI Taxonomy" id="89957"/>
    <lineage>
        <taxon>Eukaryota</taxon>
        <taxon>Sar</taxon>
        <taxon>Alveolata</taxon>
        <taxon>Dinophyceae</taxon>
        <taxon>Suessiales</taxon>
        <taxon>Suessiaceae</taxon>
        <taxon>Polarella</taxon>
    </lineage>
</organism>
<comment type="caution">
    <text evidence="2">The sequence shown here is derived from an EMBL/GenBank/DDBJ whole genome shotgun (WGS) entry which is preliminary data.</text>
</comment>
<dbReference type="Gene3D" id="2.60.120.590">
    <property type="entry name" value="Alpha-ketoglutarate-dependent dioxygenase AlkB-like"/>
    <property type="match status" value="1"/>
</dbReference>
<evidence type="ECO:0000313" key="3">
    <source>
        <dbReference type="Proteomes" id="UP000654075"/>
    </source>
</evidence>
<name>A0A813EK87_POLGL</name>
<accession>A0A813EK87</accession>
<dbReference type="InterPro" id="IPR037151">
    <property type="entry name" value="AlkB-like_sf"/>
</dbReference>
<evidence type="ECO:0000256" key="1">
    <source>
        <dbReference type="SAM" id="MobiDB-lite"/>
    </source>
</evidence>